<dbReference type="Proteomes" id="UP001632037">
    <property type="component" value="Unassembled WGS sequence"/>
</dbReference>
<proteinExistence type="predicted"/>
<evidence type="ECO:0008006" key="4">
    <source>
        <dbReference type="Google" id="ProtNLM"/>
    </source>
</evidence>
<comment type="caution">
    <text evidence="2">The sequence shown here is derived from an EMBL/GenBank/DDBJ whole genome shotgun (WGS) entry which is preliminary data.</text>
</comment>
<organism evidence="2 3">
    <name type="scientific">Phytophthora oleae</name>
    <dbReference type="NCBI Taxonomy" id="2107226"/>
    <lineage>
        <taxon>Eukaryota</taxon>
        <taxon>Sar</taxon>
        <taxon>Stramenopiles</taxon>
        <taxon>Oomycota</taxon>
        <taxon>Peronosporomycetes</taxon>
        <taxon>Peronosporales</taxon>
        <taxon>Peronosporaceae</taxon>
        <taxon>Phytophthora</taxon>
    </lineage>
</organism>
<evidence type="ECO:0000256" key="1">
    <source>
        <dbReference type="SAM" id="SignalP"/>
    </source>
</evidence>
<reference evidence="2 3" key="1">
    <citation type="submission" date="2024-09" db="EMBL/GenBank/DDBJ databases">
        <title>Genome sequencing and assembly of Phytophthora oleae, isolate VK10A, causative agent of rot of olive drupes.</title>
        <authorList>
            <person name="Conti Taguali S."/>
            <person name="Riolo M."/>
            <person name="La Spada F."/>
            <person name="Cacciola S.O."/>
            <person name="Dionisio G."/>
        </authorList>
    </citation>
    <scope>NUCLEOTIDE SEQUENCE [LARGE SCALE GENOMIC DNA]</scope>
    <source>
        <strain evidence="2 3">VK10A</strain>
    </source>
</reference>
<feature type="chain" id="PRO_5044758228" description="RxLR effector protein" evidence="1">
    <location>
        <begin position="24"/>
        <end position="95"/>
    </location>
</feature>
<name>A0ABD3ESV9_9STRA</name>
<evidence type="ECO:0000313" key="2">
    <source>
        <dbReference type="EMBL" id="KAL3657441.1"/>
    </source>
</evidence>
<dbReference type="EMBL" id="JBIMZQ010000064">
    <property type="protein sequence ID" value="KAL3657441.1"/>
    <property type="molecule type" value="Genomic_DNA"/>
</dbReference>
<dbReference type="AlphaFoldDB" id="A0ABD3ESV9"/>
<protein>
    <recommendedName>
        <fullName evidence="4">RxLR effector protein</fullName>
    </recommendedName>
</protein>
<keyword evidence="1" id="KW-0732">Signal</keyword>
<evidence type="ECO:0000313" key="3">
    <source>
        <dbReference type="Proteomes" id="UP001632037"/>
    </source>
</evidence>
<gene>
    <name evidence="2" type="ORF">V7S43_017582</name>
</gene>
<feature type="signal peptide" evidence="1">
    <location>
        <begin position="1"/>
        <end position="23"/>
    </location>
</feature>
<keyword evidence="3" id="KW-1185">Reference proteome</keyword>
<accession>A0ABD3ESV9</accession>
<sequence>MFTSWLAPLVATALGFAANQVAADEWDARVDEIMAKYETDDLIGEMSQITIYGLVDSEANLVEDKVRAFAKLKVGSYLGGPLWRGLYDPAVVGWA</sequence>